<feature type="transmembrane region" description="Helical" evidence="8">
    <location>
        <begin position="264"/>
        <end position="285"/>
    </location>
</feature>
<keyword evidence="4" id="KW-1003">Cell membrane</keyword>
<dbReference type="PANTHER" id="PTHR21716">
    <property type="entry name" value="TRANSMEMBRANE PROTEIN"/>
    <property type="match status" value="1"/>
</dbReference>
<protein>
    <submittedName>
        <fullName evidence="9">AI-2E family transporter</fullName>
    </submittedName>
</protein>
<dbReference type="InterPro" id="IPR002549">
    <property type="entry name" value="AI-2E-like"/>
</dbReference>
<evidence type="ECO:0000313" key="9">
    <source>
        <dbReference type="EMBL" id="AYF98440.1"/>
    </source>
</evidence>
<evidence type="ECO:0000256" key="4">
    <source>
        <dbReference type="ARBA" id="ARBA00022475"/>
    </source>
</evidence>
<name>A0A387BIT8_9MICO</name>
<comment type="similarity">
    <text evidence="2">Belongs to the autoinducer-2 exporter (AI-2E) (TC 2.A.86) family.</text>
</comment>
<dbReference type="GO" id="GO:0005886">
    <property type="term" value="C:plasma membrane"/>
    <property type="evidence" value="ECO:0007669"/>
    <property type="project" value="UniProtKB-SubCell"/>
</dbReference>
<proteinExistence type="inferred from homology"/>
<dbReference type="RefSeq" id="WP_120762787.1">
    <property type="nucleotide sequence ID" value="NZ_CP032630.1"/>
</dbReference>
<evidence type="ECO:0000256" key="1">
    <source>
        <dbReference type="ARBA" id="ARBA00004651"/>
    </source>
</evidence>
<evidence type="ECO:0000256" key="7">
    <source>
        <dbReference type="ARBA" id="ARBA00023136"/>
    </source>
</evidence>
<dbReference type="KEGG" id="lyd:D7I47_09340"/>
<gene>
    <name evidence="9" type="ORF">D7I47_09340</name>
</gene>
<evidence type="ECO:0000256" key="3">
    <source>
        <dbReference type="ARBA" id="ARBA00022448"/>
    </source>
</evidence>
<feature type="transmembrane region" description="Helical" evidence="8">
    <location>
        <begin position="61"/>
        <end position="78"/>
    </location>
</feature>
<evidence type="ECO:0000256" key="6">
    <source>
        <dbReference type="ARBA" id="ARBA00022989"/>
    </source>
</evidence>
<dbReference type="Proteomes" id="UP000278886">
    <property type="component" value="Chromosome"/>
</dbReference>
<feature type="transmembrane region" description="Helical" evidence="8">
    <location>
        <begin position="90"/>
        <end position="112"/>
    </location>
</feature>
<keyword evidence="7 8" id="KW-0472">Membrane</keyword>
<evidence type="ECO:0000256" key="8">
    <source>
        <dbReference type="SAM" id="Phobius"/>
    </source>
</evidence>
<evidence type="ECO:0000256" key="2">
    <source>
        <dbReference type="ARBA" id="ARBA00009773"/>
    </source>
</evidence>
<keyword evidence="10" id="KW-1185">Reference proteome</keyword>
<dbReference type="AlphaFoldDB" id="A0A387BIT8"/>
<feature type="transmembrane region" description="Helical" evidence="8">
    <location>
        <begin position="181"/>
        <end position="203"/>
    </location>
</feature>
<feature type="transmembrane region" description="Helical" evidence="8">
    <location>
        <begin position="292"/>
        <end position="313"/>
    </location>
</feature>
<dbReference type="GO" id="GO:0055085">
    <property type="term" value="P:transmembrane transport"/>
    <property type="evidence" value="ECO:0007669"/>
    <property type="project" value="TreeGrafter"/>
</dbReference>
<feature type="transmembrane region" description="Helical" evidence="8">
    <location>
        <begin position="237"/>
        <end position="258"/>
    </location>
</feature>
<evidence type="ECO:0000256" key="5">
    <source>
        <dbReference type="ARBA" id="ARBA00022692"/>
    </source>
</evidence>
<feature type="transmembrane region" description="Helical" evidence="8">
    <location>
        <begin position="37"/>
        <end position="55"/>
    </location>
</feature>
<keyword evidence="6 8" id="KW-1133">Transmembrane helix</keyword>
<dbReference type="Pfam" id="PF01594">
    <property type="entry name" value="AI-2E_transport"/>
    <property type="match status" value="1"/>
</dbReference>
<organism evidence="9 10">
    <name type="scientific">Protaetiibacter intestinalis</name>
    <dbReference type="NCBI Taxonomy" id="2419774"/>
    <lineage>
        <taxon>Bacteria</taxon>
        <taxon>Bacillati</taxon>
        <taxon>Actinomycetota</taxon>
        <taxon>Actinomycetes</taxon>
        <taxon>Micrococcales</taxon>
        <taxon>Microbacteriaceae</taxon>
        <taxon>Protaetiibacter</taxon>
    </lineage>
</organism>
<dbReference type="OrthoDB" id="9784366at2"/>
<dbReference type="PANTHER" id="PTHR21716:SF53">
    <property type="entry name" value="PERMEASE PERM-RELATED"/>
    <property type="match status" value="1"/>
</dbReference>
<feature type="transmembrane region" description="Helical" evidence="8">
    <location>
        <begin position="333"/>
        <end position="357"/>
    </location>
</feature>
<dbReference type="EMBL" id="CP032630">
    <property type="protein sequence ID" value="AYF98440.1"/>
    <property type="molecule type" value="Genomic_DNA"/>
</dbReference>
<keyword evidence="3" id="KW-0813">Transport</keyword>
<evidence type="ECO:0000313" key="10">
    <source>
        <dbReference type="Proteomes" id="UP000278886"/>
    </source>
</evidence>
<accession>A0A387BIT8</accession>
<comment type="subcellular location">
    <subcellularLocation>
        <location evidence="1">Cell membrane</location>
        <topology evidence="1">Multi-pass membrane protein</topology>
    </subcellularLocation>
</comment>
<reference evidence="10" key="1">
    <citation type="submission" date="2018-09" db="EMBL/GenBank/DDBJ databases">
        <title>Genome sequencing of strain 2DFWR-13.</title>
        <authorList>
            <person name="Heo J."/>
            <person name="Kim S.-J."/>
            <person name="Kwon S.-W."/>
        </authorList>
    </citation>
    <scope>NUCLEOTIDE SEQUENCE [LARGE SCALE GENOMIC DNA]</scope>
    <source>
        <strain evidence="10">2DFWR-13</strain>
    </source>
</reference>
<sequence>MAFGFRSERARDEEARRAVDARVADAVPPGMRIAGAWAWRLLAVAGVIALLIFLIVQLRYIVVPLLVALLLSALLVPFSNWLQRHRWPKWAAVAVSELGILGIIGGLIWLTVATVMGGYPALVEQSLLRWEDLKQWLLASPLHLSEADIQHWADQVIEGIRADTSSLWTGALSVGSGLGHFLAGFLLVLFATLFILIDGRGIWNWVVRLFPRRARAAIVGGGEAGWITLSSFVRVQVLVALIDAVGIGLGAFILGLFYGDGFPLVVPIAILVFLGSFIPVVGAVLSGALAVFIALVFLGPWQAFVMLLIVIGVQQLEGHVLQPFLVGNVVKVHPLAVVIVVAAGGFLAGIPGALFAVPVTATLNAIIGYIARGEWRTHPHPRVADVIPPTRGRTLRDR</sequence>
<keyword evidence="5 8" id="KW-0812">Transmembrane</keyword>